<keyword evidence="1" id="KW-0723">Serine/threonine-protein kinase</keyword>
<dbReference type="EnsemblBacteria" id="BAC09013">
    <property type="protein sequence ID" value="BAC09013"/>
    <property type="gene ID" value="BAC09013"/>
</dbReference>
<evidence type="ECO:0000313" key="4">
    <source>
        <dbReference type="Proteomes" id="UP000000440"/>
    </source>
</evidence>
<dbReference type="InterPro" id="IPR003594">
    <property type="entry name" value="HATPase_dom"/>
</dbReference>
<dbReference type="STRING" id="197221.gene:10748061"/>
<dbReference type="CDD" id="cd16936">
    <property type="entry name" value="HATPase_RsbW-like"/>
    <property type="match status" value="1"/>
</dbReference>
<proteinExistence type="predicted"/>
<dbReference type="PANTHER" id="PTHR35526">
    <property type="entry name" value="ANTI-SIGMA-F FACTOR RSBW-RELATED"/>
    <property type="match status" value="1"/>
</dbReference>
<dbReference type="PIRSF" id="PIRSF020906">
    <property type="entry name" value="Anti_s_fact_PmgA_prd"/>
    <property type="match status" value="1"/>
</dbReference>
<evidence type="ECO:0000256" key="1">
    <source>
        <dbReference type="ARBA" id="ARBA00022527"/>
    </source>
</evidence>
<dbReference type="InterPro" id="IPR016781">
    <property type="entry name" value="Anti-sigma_regulat_PmgA_prd"/>
</dbReference>
<dbReference type="KEGG" id="tel:tlr1461"/>
<keyword evidence="1" id="KW-0418">Kinase</keyword>
<evidence type="ECO:0000259" key="2">
    <source>
        <dbReference type="Pfam" id="PF13581"/>
    </source>
</evidence>
<dbReference type="InterPro" id="IPR036890">
    <property type="entry name" value="HATPase_C_sf"/>
</dbReference>
<dbReference type="SUPFAM" id="SSF55874">
    <property type="entry name" value="ATPase domain of HSP90 chaperone/DNA topoisomerase II/histidine kinase"/>
    <property type="match status" value="1"/>
</dbReference>
<gene>
    <name evidence="3" type="ordered locus">tlr1461</name>
</gene>
<name>Q8DIX0_THEVB</name>
<dbReference type="eggNOG" id="COG2172">
    <property type="taxonomic scope" value="Bacteria"/>
</dbReference>
<keyword evidence="4" id="KW-1185">Reference proteome</keyword>
<organism evidence="3 4">
    <name type="scientific">Thermosynechococcus vestitus (strain NIES-2133 / IAM M-273 / BP-1)</name>
    <dbReference type="NCBI Taxonomy" id="197221"/>
    <lineage>
        <taxon>Bacteria</taxon>
        <taxon>Bacillati</taxon>
        <taxon>Cyanobacteriota</taxon>
        <taxon>Cyanophyceae</taxon>
        <taxon>Acaryochloridales</taxon>
        <taxon>Thermosynechococcaceae</taxon>
        <taxon>Thermosynechococcus</taxon>
    </lineage>
</organism>
<dbReference type="AlphaFoldDB" id="Q8DIX0"/>
<keyword evidence="1" id="KW-0808">Transferase</keyword>
<evidence type="ECO:0000313" key="3">
    <source>
        <dbReference type="EMBL" id="BAC09013.1"/>
    </source>
</evidence>
<protein>
    <submittedName>
        <fullName evidence="3">Tlr1461 protein</fullName>
    </submittedName>
</protein>
<dbReference type="EMBL" id="BA000039">
    <property type="protein sequence ID" value="BAC09013.1"/>
    <property type="molecule type" value="Genomic_DNA"/>
</dbReference>
<dbReference type="Pfam" id="PF13581">
    <property type="entry name" value="HATPase_c_2"/>
    <property type="match status" value="1"/>
</dbReference>
<reference evidence="3 4" key="1">
    <citation type="journal article" date="2002" name="DNA Res.">
        <title>Complete genome structure of the thermophilic cyanobacterium Thermosynechococcus elongatus BP-1.</title>
        <authorList>
            <person name="Nakamura Y."/>
            <person name="Kaneko T."/>
            <person name="Sato S."/>
            <person name="Ikeuchi M."/>
            <person name="Katoh H."/>
            <person name="Sasamoto S."/>
            <person name="Watanabe A."/>
            <person name="Iriguchi M."/>
            <person name="Kawashima K."/>
            <person name="Kimura T."/>
            <person name="Kishida Y."/>
            <person name="Kiyokawa C."/>
            <person name="Kohara M."/>
            <person name="Matsumoto M."/>
            <person name="Matsuno A."/>
            <person name="Nakazaki N."/>
            <person name="Shimpo S."/>
            <person name="Sugimoto M."/>
            <person name="Takeuchi C."/>
            <person name="Yamada M."/>
            <person name="Tabata S."/>
        </authorList>
    </citation>
    <scope>NUCLEOTIDE SEQUENCE [LARGE SCALE GENOMIC DNA]</scope>
    <source>
        <strain evidence="4">IAM M-273 / NIES-2133 / BP-1</strain>
    </source>
</reference>
<dbReference type="InterPro" id="IPR050267">
    <property type="entry name" value="Anti-sigma-factor_SerPK"/>
</dbReference>
<dbReference type="Proteomes" id="UP000000440">
    <property type="component" value="Chromosome"/>
</dbReference>
<dbReference type="Gene3D" id="3.30.565.10">
    <property type="entry name" value="Histidine kinase-like ATPase, C-terminal domain"/>
    <property type="match status" value="1"/>
</dbReference>
<accession>Q8DIX0</accession>
<dbReference type="GO" id="GO:0004674">
    <property type="term" value="F:protein serine/threonine kinase activity"/>
    <property type="evidence" value="ECO:0007669"/>
    <property type="project" value="UniProtKB-KW"/>
</dbReference>
<dbReference type="PANTHER" id="PTHR35526:SF3">
    <property type="entry name" value="ANTI-SIGMA-F FACTOR RSBW"/>
    <property type="match status" value="1"/>
</dbReference>
<sequence length="149" mass="16976">MMPSMTLMYVAPQWQTLAFPSTLFLQPILEILISDLPPPYKEEIRLGLQEALVNAVRHGNQLNPEKLVLVRYTFSPDQCWWVITDQGDGFSPPSHVSETADELLPAADCECGRGLFLIYAIFDEVYWNAKGTELRLCKYLIPTDQNRLS</sequence>
<feature type="domain" description="Histidine kinase/HSP90-like ATPase" evidence="2">
    <location>
        <begin position="36"/>
        <end position="138"/>
    </location>
</feature>
<dbReference type="PATRIC" id="fig|197221.4.peg.1533"/>